<dbReference type="PANTHER" id="PTHR34388">
    <property type="entry name" value="DNA POLYMERASE III SUBUNIT DELTA"/>
    <property type="match status" value="1"/>
</dbReference>
<keyword evidence="3" id="KW-0808">Transferase</keyword>
<sequence>MLLKCEAMTTQKYLDQSQNIFFIFGSEVVLKNNSKDLLLKHLSNKGFKEKTIINKDGFDKIDQTIIENASGSLFGSKIIVEINHDQGKIPDQIIKISQIENINHMDNIAIIINSSNEKLNFTTKWVKQMDEIALIIDCGKLKSFEEKIWLKHQLSFISEKDRPSLVQNISEMNSGNLVAQQNEVKLLRLTYKDGDGQERKPSVESAEFMPFELEDKIISNNTKQALKIIHSIKSAEDHYAPLLVWIVGKIINSAANARQSKNPVDSLIKSGVWKNKTSEYMHFIKNHKLQNLIQLQKNVFELDLANKGLSDKDFWYELDNIVIKLTSN</sequence>
<dbReference type="EC" id="2.7.7.7" evidence="1 9"/>
<dbReference type="SUPFAM" id="SSF52540">
    <property type="entry name" value="P-loop containing nucleoside triphosphate hydrolases"/>
    <property type="match status" value="1"/>
</dbReference>
<dbReference type="SUPFAM" id="SSF48019">
    <property type="entry name" value="post-AAA+ oligomerization domain-like"/>
    <property type="match status" value="1"/>
</dbReference>
<evidence type="ECO:0000256" key="1">
    <source>
        <dbReference type="ARBA" id="ARBA00012417"/>
    </source>
</evidence>
<dbReference type="InterPro" id="IPR008921">
    <property type="entry name" value="DNA_pol3_clamp-load_cplx_C"/>
</dbReference>
<keyword evidence="6" id="KW-0239">DNA-directed DNA polymerase</keyword>
<evidence type="ECO:0000313" key="11">
    <source>
        <dbReference type="EMBL" id="AAG10489.1"/>
    </source>
</evidence>
<dbReference type="GO" id="GO:0003677">
    <property type="term" value="F:DNA binding"/>
    <property type="evidence" value="ECO:0007669"/>
    <property type="project" value="InterPro"/>
</dbReference>
<evidence type="ECO:0000256" key="5">
    <source>
        <dbReference type="ARBA" id="ARBA00022705"/>
    </source>
</evidence>
<evidence type="ECO:0000256" key="3">
    <source>
        <dbReference type="ARBA" id="ARBA00022679"/>
    </source>
</evidence>
<dbReference type="Pfam" id="PF06144">
    <property type="entry name" value="DNA_pol3_delta"/>
    <property type="match status" value="1"/>
</dbReference>
<dbReference type="AlphaFoldDB" id="Q9F7N0"/>
<reference evidence="11" key="2">
    <citation type="submission" date="2003-08" db="EMBL/GenBank/DDBJ databases">
        <authorList>
            <person name="Beja O."/>
            <person name="Aravind L."/>
            <person name="Koonin E.V."/>
            <person name="Suzuki M.T."/>
            <person name="Hadd A."/>
            <person name="Nguyen L.P."/>
            <person name="Jovanovich S.B."/>
            <person name="Gates C.M."/>
            <person name="Feldman R.A."/>
            <person name="DeLong E.F."/>
        </authorList>
    </citation>
    <scope>NUCLEOTIDE SEQUENCE</scope>
</reference>
<accession>Q9F7N0</accession>
<comment type="similarity">
    <text evidence="7">Belongs to the DNA polymerase HolA subunit family.</text>
</comment>
<reference evidence="11" key="1">
    <citation type="journal article" date="2000" name="Science">
        <title>Bacterial rhodopsin: evidence for a new type of phototrophy in the sea.</title>
        <authorList>
            <person name="Beja O."/>
            <person name="Aravind L."/>
            <person name="Koonin E.V."/>
            <person name="Suzuki M.T."/>
            <person name="Hadd A."/>
            <person name="Nguyen L.P."/>
            <person name="Jovanovich S.B."/>
            <person name="Gates C.M."/>
            <person name="Feldman R.A."/>
            <person name="Spudich J.L."/>
            <person name="Spudich E.N."/>
            <person name="DeLong E.F."/>
        </authorList>
    </citation>
    <scope>NUCLEOTIDE SEQUENCE</scope>
</reference>
<protein>
    <recommendedName>
        <fullName evidence="2 9">DNA polymerase III subunit delta</fullName>
        <ecNumber evidence="1 9">2.7.7.7</ecNumber>
    </recommendedName>
</protein>
<dbReference type="InterPro" id="IPR027417">
    <property type="entry name" value="P-loop_NTPase"/>
</dbReference>
<keyword evidence="5" id="KW-0235">DNA replication</keyword>
<dbReference type="InterPro" id="IPR010372">
    <property type="entry name" value="DNA_pol3_delta_N"/>
</dbReference>
<name>Q9F7N0_PRB01</name>
<dbReference type="PANTHER" id="PTHR34388:SF1">
    <property type="entry name" value="DNA POLYMERASE III SUBUNIT DELTA"/>
    <property type="match status" value="1"/>
</dbReference>
<evidence type="ECO:0000256" key="4">
    <source>
        <dbReference type="ARBA" id="ARBA00022695"/>
    </source>
</evidence>
<keyword evidence="4" id="KW-0548">Nucleotidyltransferase</keyword>
<comment type="catalytic activity">
    <reaction evidence="8">
        <text>DNA(n) + a 2'-deoxyribonucleoside 5'-triphosphate = DNA(n+1) + diphosphate</text>
        <dbReference type="Rhea" id="RHEA:22508"/>
        <dbReference type="Rhea" id="RHEA-COMP:17339"/>
        <dbReference type="Rhea" id="RHEA-COMP:17340"/>
        <dbReference type="ChEBI" id="CHEBI:33019"/>
        <dbReference type="ChEBI" id="CHEBI:61560"/>
        <dbReference type="ChEBI" id="CHEBI:173112"/>
        <dbReference type="EC" id="2.7.7.7"/>
    </reaction>
</comment>
<evidence type="ECO:0000256" key="7">
    <source>
        <dbReference type="ARBA" id="ARBA00034754"/>
    </source>
</evidence>
<evidence type="ECO:0000256" key="6">
    <source>
        <dbReference type="ARBA" id="ARBA00022932"/>
    </source>
</evidence>
<evidence type="ECO:0000259" key="10">
    <source>
        <dbReference type="Pfam" id="PF06144"/>
    </source>
</evidence>
<dbReference type="GO" id="GO:0006261">
    <property type="term" value="P:DNA-templated DNA replication"/>
    <property type="evidence" value="ECO:0007669"/>
    <property type="project" value="TreeGrafter"/>
</dbReference>
<dbReference type="Gene3D" id="3.40.50.300">
    <property type="entry name" value="P-loop containing nucleotide triphosphate hydrolases"/>
    <property type="match status" value="1"/>
</dbReference>
<organism evidence="11">
    <name type="scientific">Gamma-proteobacterium EBAC31A08</name>
    <dbReference type="NCBI Taxonomy" id="133804"/>
    <lineage>
        <taxon>Bacteria</taxon>
        <taxon>Pseudomonadati</taxon>
        <taxon>Pseudomonadota</taxon>
        <taxon>Gammaproteobacteria</taxon>
        <taxon>environmental samples</taxon>
    </lineage>
</organism>
<dbReference type="GO" id="GO:0009360">
    <property type="term" value="C:DNA polymerase III complex"/>
    <property type="evidence" value="ECO:0007669"/>
    <property type="project" value="UniProtKB-UniRule"/>
</dbReference>
<dbReference type="NCBIfam" id="TIGR01128">
    <property type="entry name" value="holA"/>
    <property type="match status" value="1"/>
</dbReference>
<dbReference type="InterPro" id="IPR005790">
    <property type="entry name" value="DNA_polIII_delta"/>
</dbReference>
<evidence type="ECO:0000256" key="9">
    <source>
        <dbReference type="NCBIfam" id="TIGR01128"/>
    </source>
</evidence>
<feature type="domain" description="DNA polymerase III delta N-terminal" evidence="10">
    <location>
        <begin position="22"/>
        <end position="138"/>
    </location>
</feature>
<dbReference type="EMBL" id="AF279106">
    <property type="protein sequence ID" value="AAG10489.1"/>
    <property type="molecule type" value="Genomic_DNA"/>
</dbReference>
<evidence type="ECO:0000256" key="2">
    <source>
        <dbReference type="ARBA" id="ARBA00017703"/>
    </source>
</evidence>
<proteinExistence type="inferred from homology"/>
<dbReference type="Gene3D" id="1.20.272.10">
    <property type="match status" value="1"/>
</dbReference>
<evidence type="ECO:0000256" key="8">
    <source>
        <dbReference type="ARBA" id="ARBA00049244"/>
    </source>
</evidence>
<dbReference type="GO" id="GO:0003887">
    <property type="term" value="F:DNA-directed DNA polymerase activity"/>
    <property type="evidence" value="ECO:0007669"/>
    <property type="project" value="UniProtKB-UniRule"/>
</dbReference>